<evidence type="ECO:0000256" key="3">
    <source>
        <dbReference type="ARBA" id="ARBA00004556"/>
    </source>
</evidence>
<dbReference type="GO" id="GO:0042307">
    <property type="term" value="P:positive regulation of protein import into nucleus"/>
    <property type="evidence" value="ECO:0007669"/>
    <property type="project" value="UniProtKB-ARBA"/>
</dbReference>
<keyword evidence="8" id="KW-0507">mRNA processing</keyword>
<evidence type="ECO:0000256" key="14">
    <source>
        <dbReference type="ARBA" id="ARBA00023187"/>
    </source>
</evidence>
<dbReference type="InterPro" id="IPR042451">
    <property type="entry name" value="ZPR1_A/B_dom"/>
</dbReference>
<keyword evidence="15" id="KW-0539">Nucleus</keyword>
<keyword evidence="10" id="KW-0677">Repeat</keyword>
<dbReference type="GO" id="GO:0097504">
    <property type="term" value="C:Gemini of Cajal bodies"/>
    <property type="evidence" value="ECO:0007669"/>
    <property type="project" value="UniProtKB-SubCell"/>
</dbReference>
<dbReference type="GO" id="GO:0010628">
    <property type="term" value="P:positive regulation of gene expression"/>
    <property type="evidence" value="ECO:0007669"/>
    <property type="project" value="UniProtKB-ARBA"/>
</dbReference>
<evidence type="ECO:0000256" key="6">
    <source>
        <dbReference type="ARBA" id="ARBA00008354"/>
    </source>
</evidence>
<dbReference type="GO" id="GO:0008380">
    <property type="term" value="P:RNA splicing"/>
    <property type="evidence" value="ECO:0007669"/>
    <property type="project" value="UniProtKB-KW"/>
</dbReference>
<keyword evidence="9" id="KW-0479">Metal-binding</keyword>
<organism evidence="22">
    <name type="scientific">Arion vulgaris</name>
    <dbReference type="NCBI Taxonomy" id="1028688"/>
    <lineage>
        <taxon>Eukaryota</taxon>
        <taxon>Metazoa</taxon>
        <taxon>Spiralia</taxon>
        <taxon>Lophotrochozoa</taxon>
        <taxon>Mollusca</taxon>
        <taxon>Gastropoda</taxon>
        <taxon>Heterobranchia</taxon>
        <taxon>Euthyneura</taxon>
        <taxon>Panpulmonata</taxon>
        <taxon>Eupulmonata</taxon>
        <taxon>Stylommatophora</taxon>
        <taxon>Helicina</taxon>
        <taxon>Arionoidea</taxon>
        <taxon>Arionidae</taxon>
        <taxon>Arion</taxon>
    </lineage>
</organism>
<feature type="domain" description="Zinc finger ZPR1-type" evidence="20">
    <location>
        <begin position="58"/>
        <end position="214"/>
    </location>
</feature>
<keyword evidence="12" id="KW-0221">Differentiation</keyword>
<dbReference type="GO" id="GO:0006397">
    <property type="term" value="P:mRNA processing"/>
    <property type="evidence" value="ECO:0007669"/>
    <property type="project" value="UniProtKB-KW"/>
</dbReference>
<protein>
    <recommendedName>
        <fullName evidence="18">Zinc finger protein ZPR1</fullName>
    </recommendedName>
    <alternativeName>
        <fullName evidence="19">Zinc finger protein 259</fullName>
    </alternativeName>
</protein>
<evidence type="ECO:0000259" key="20">
    <source>
        <dbReference type="SMART" id="SM00709"/>
    </source>
</evidence>
<dbReference type="GO" id="GO:0061564">
    <property type="term" value="P:axon development"/>
    <property type="evidence" value="ECO:0007669"/>
    <property type="project" value="UniProtKB-ARBA"/>
</dbReference>
<dbReference type="NCBIfam" id="TIGR00310">
    <property type="entry name" value="ZPR1_znf"/>
    <property type="match status" value="2"/>
</dbReference>
<evidence type="ECO:0000256" key="4">
    <source>
        <dbReference type="ARBA" id="ARBA00004604"/>
    </source>
</evidence>
<dbReference type="Gene3D" id="2.20.25.420">
    <property type="entry name" value="ZPR1, zinc finger domain"/>
    <property type="match status" value="2"/>
</dbReference>
<dbReference type="FunFam" id="2.20.25.420:FF:000003">
    <property type="entry name" value="zinc finger protein ZPR1"/>
    <property type="match status" value="1"/>
</dbReference>
<dbReference type="AlphaFoldDB" id="A0A0B7ARG7"/>
<evidence type="ECO:0000256" key="1">
    <source>
        <dbReference type="ARBA" id="ARBA00004408"/>
    </source>
</evidence>
<dbReference type="GO" id="GO:0031369">
    <property type="term" value="F:translation initiation factor binding"/>
    <property type="evidence" value="ECO:0007669"/>
    <property type="project" value="UniProtKB-ARBA"/>
</dbReference>
<evidence type="ECO:0000313" key="22">
    <source>
        <dbReference type="EMBL" id="CEK83639.1"/>
    </source>
</evidence>
<dbReference type="FunFam" id="2.60.120.1040:FF:000001">
    <property type="entry name" value="Zinc finger protein ZPR1"/>
    <property type="match status" value="1"/>
</dbReference>
<evidence type="ECO:0000256" key="7">
    <source>
        <dbReference type="ARBA" id="ARBA00022490"/>
    </source>
</evidence>
<sequence length="471" mass="52733">RPLDIPIFDLASLFFEATKLIMSSDEEETIASSDTLTKPLFRDITAEDYDPEITELESLCVNCEDQGITKLFLTRIPFYREVIVSSFACDHCGYKNASLQSGGAIQDRGVSYKVKVTSERDLNRQVVQTEYTTLLIPELDFEVPPGKSSLTTIEGVIDRAVEGLEQDQVLRRIQHPELAVQIDEFIQKLNKLKSVHEPFTFVIDDPSGNSFVENPHAPNKDPMMTIGHYARTKQQDEFLGFTLEQESEEGEPSIATGQDDGDGFNTQQEVLSFPTNCPRCGSPCDTNMKLVNIPHFKEVVIMATNCEKCGHRDNEVKSSGGIEDKGQQMELVINTAEDMARDVLKSETASLRIPELDFEMEMGTLGGKFTTVEGLLVDIKSQLKESNPFFRGDSSQPGMHSKLIDFCNKIDDIIEGRLNGLHFILDDPAGNSFIQSACDPDPQLTVSHYTRSWEQNEDLGLNDMKTENYES</sequence>
<gene>
    <name evidence="22" type="primary">ORF138213</name>
    <name evidence="21" type="synonym">ORF138208</name>
</gene>
<keyword evidence="16" id="KW-0966">Cell projection</keyword>
<keyword evidence="7" id="KW-0963">Cytoplasm</keyword>
<dbReference type="EMBL" id="HACG01036773">
    <property type="protein sequence ID" value="CEK83638.1"/>
    <property type="molecule type" value="Transcribed_RNA"/>
</dbReference>
<dbReference type="GO" id="GO:0030426">
    <property type="term" value="C:growth cone"/>
    <property type="evidence" value="ECO:0007669"/>
    <property type="project" value="UniProtKB-SubCell"/>
</dbReference>
<reference evidence="22" key="1">
    <citation type="submission" date="2014-12" db="EMBL/GenBank/DDBJ databases">
        <title>Insight into the proteome of Arion vulgaris.</title>
        <authorList>
            <person name="Aradska J."/>
            <person name="Bulat T."/>
            <person name="Smidak R."/>
            <person name="Sarate P."/>
            <person name="Gangsoo J."/>
            <person name="Sialana F."/>
            <person name="Bilban M."/>
            <person name="Lubec G."/>
        </authorList>
    </citation>
    <scope>NUCLEOTIDE SEQUENCE</scope>
    <source>
        <tissue evidence="22">Skin</tissue>
    </source>
</reference>
<evidence type="ECO:0000256" key="8">
    <source>
        <dbReference type="ARBA" id="ARBA00022664"/>
    </source>
</evidence>
<evidence type="ECO:0000256" key="19">
    <source>
        <dbReference type="ARBA" id="ARBA00079252"/>
    </source>
</evidence>
<keyword evidence="13" id="KW-0862">Zinc</keyword>
<dbReference type="GO" id="GO:0008270">
    <property type="term" value="F:zinc ion binding"/>
    <property type="evidence" value="ECO:0007669"/>
    <property type="project" value="UniProtKB-KW"/>
</dbReference>
<dbReference type="InterPro" id="IPR004457">
    <property type="entry name" value="Znf_ZPR1"/>
</dbReference>
<evidence type="ECO:0000256" key="5">
    <source>
        <dbReference type="ARBA" id="ARBA00004624"/>
    </source>
</evidence>
<name>A0A0B7ARG7_9EUPU</name>
<evidence type="ECO:0000256" key="13">
    <source>
        <dbReference type="ARBA" id="ARBA00022833"/>
    </source>
</evidence>
<dbReference type="PANTHER" id="PTHR10876:SF0">
    <property type="entry name" value="ZINC FINGER PROTEIN ZPR1"/>
    <property type="match status" value="1"/>
</dbReference>
<evidence type="ECO:0000256" key="9">
    <source>
        <dbReference type="ARBA" id="ARBA00022723"/>
    </source>
</evidence>
<evidence type="ECO:0000256" key="12">
    <source>
        <dbReference type="ARBA" id="ARBA00022782"/>
    </source>
</evidence>
<evidence type="ECO:0000256" key="15">
    <source>
        <dbReference type="ARBA" id="ARBA00023242"/>
    </source>
</evidence>
<dbReference type="GO" id="GO:0005730">
    <property type="term" value="C:nucleolus"/>
    <property type="evidence" value="ECO:0007669"/>
    <property type="project" value="UniProtKB-SubCell"/>
</dbReference>
<proteinExistence type="inferred from homology"/>
<dbReference type="InterPro" id="IPR056180">
    <property type="entry name" value="ZPR1_jr_dom"/>
</dbReference>
<dbReference type="FunFam" id="2.20.25.420:FF:000001">
    <property type="entry name" value="Zinc finger protein ZPR1"/>
    <property type="match status" value="1"/>
</dbReference>
<dbReference type="PANTHER" id="PTHR10876">
    <property type="entry name" value="ZINC FINGER PROTEIN ZPR1"/>
    <property type="match status" value="1"/>
</dbReference>
<feature type="domain" description="Zinc finger ZPR1-type" evidence="20">
    <location>
        <begin position="275"/>
        <end position="436"/>
    </location>
</feature>
<keyword evidence="11" id="KW-0863">Zinc-finger</keyword>
<comment type="subcellular location">
    <subcellularLocation>
        <location evidence="2">Cell projection</location>
        <location evidence="2">Axon</location>
    </subcellularLocation>
    <subcellularLocation>
        <location evidence="5">Cell projection</location>
        <location evidence="5">Growth cone</location>
    </subcellularLocation>
    <subcellularLocation>
        <location evidence="3">Cytoplasm</location>
        <location evidence="3">Perinuclear region</location>
    </subcellularLocation>
    <subcellularLocation>
        <location evidence="1">Nucleus</location>
        <location evidence="1">Cajal body</location>
    </subcellularLocation>
    <subcellularLocation>
        <location evidence="17">Nucleus</location>
        <location evidence="17">Gem</location>
    </subcellularLocation>
    <subcellularLocation>
        <location evidence="4">Nucleus</location>
        <location evidence="4">Nucleolus</location>
    </subcellularLocation>
</comment>
<dbReference type="Gene3D" id="2.60.120.1040">
    <property type="entry name" value="ZPR1, A/B domain"/>
    <property type="match status" value="2"/>
</dbReference>
<keyword evidence="14" id="KW-0508">mRNA splicing</keyword>
<feature type="non-terminal residue" evidence="22">
    <location>
        <position position="1"/>
    </location>
</feature>
<accession>A0A0B7ARG7</accession>
<evidence type="ECO:0000313" key="21">
    <source>
        <dbReference type="EMBL" id="CEK83638.1"/>
    </source>
</evidence>
<evidence type="ECO:0000256" key="11">
    <source>
        <dbReference type="ARBA" id="ARBA00022771"/>
    </source>
</evidence>
<evidence type="ECO:0000256" key="16">
    <source>
        <dbReference type="ARBA" id="ARBA00023273"/>
    </source>
</evidence>
<dbReference type="GO" id="GO:0006260">
    <property type="term" value="P:DNA replication"/>
    <property type="evidence" value="ECO:0007669"/>
    <property type="project" value="UniProtKB-ARBA"/>
</dbReference>
<dbReference type="GO" id="GO:0015030">
    <property type="term" value="C:Cajal body"/>
    <property type="evidence" value="ECO:0007669"/>
    <property type="project" value="UniProtKB-SubCell"/>
</dbReference>
<dbReference type="Pfam" id="PF22794">
    <property type="entry name" value="jr-ZPR1"/>
    <property type="match status" value="2"/>
</dbReference>
<dbReference type="FunFam" id="2.60.120.1040:FF:000002">
    <property type="entry name" value="zinc finger protein ZPR1"/>
    <property type="match status" value="1"/>
</dbReference>
<evidence type="ECO:0000256" key="2">
    <source>
        <dbReference type="ARBA" id="ARBA00004489"/>
    </source>
</evidence>
<dbReference type="EMBL" id="HACG01036774">
    <property type="protein sequence ID" value="CEK83639.1"/>
    <property type="molecule type" value="Transcribed_RNA"/>
</dbReference>
<dbReference type="InterPro" id="IPR042452">
    <property type="entry name" value="ZPR1_Znf1/2"/>
</dbReference>
<evidence type="ECO:0000256" key="10">
    <source>
        <dbReference type="ARBA" id="ARBA00022737"/>
    </source>
</evidence>
<evidence type="ECO:0000256" key="18">
    <source>
        <dbReference type="ARBA" id="ARBA00074960"/>
    </source>
</evidence>
<dbReference type="SMART" id="SM00709">
    <property type="entry name" value="Zpr1"/>
    <property type="match status" value="2"/>
</dbReference>
<dbReference type="GO" id="GO:0048471">
    <property type="term" value="C:perinuclear region of cytoplasm"/>
    <property type="evidence" value="ECO:0007669"/>
    <property type="project" value="UniProtKB-SubCell"/>
</dbReference>
<dbReference type="Pfam" id="PF03367">
    <property type="entry name" value="Zn_ribbon_ZPR1"/>
    <property type="match status" value="2"/>
</dbReference>
<comment type="similarity">
    <text evidence="6">Belongs to the ZPR1 family.</text>
</comment>
<evidence type="ECO:0000256" key="17">
    <source>
        <dbReference type="ARBA" id="ARBA00034695"/>
    </source>
</evidence>
<dbReference type="InterPro" id="IPR040141">
    <property type="entry name" value="ZPR1"/>
</dbReference>